<dbReference type="InterPro" id="IPR012914">
    <property type="entry name" value="PucR_dom"/>
</dbReference>
<dbReference type="RefSeq" id="WP_131892750.1">
    <property type="nucleotide sequence ID" value="NZ_SMKU01000050.1"/>
</dbReference>
<proteinExistence type="predicted"/>
<dbReference type="Pfam" id="PF13556">
    <property type="entry name" value="HTH_30"/>
    <property type="match status" value="1"/>
</dbReference>
<name>A0A4R5BTW3_9ACTN</name>
<comment type="caution">
    <text evidence="3">The sequence shown here is derived from an EMBL/GenBank/DDBJ whole genome shotgun (WGS) entry which is preliminary data.</text>
</comment>
<dbReference type="EMBL" id="SMKU01000050">
    <property type="protein sequence ID" value="TDD90508.1"/>
    <property type="molecule type" value="Genomic_DNA"/>
</dbReference>
<reference evidence="3 4" key="1">
    <citation type="submission" date="2019-03" db="EMBL/GenBank/DDBJ databases">
        <title>Draft genome sequences of novel Actinobacteria.</title>
        <authorList>
            <person name="Sahin N."/>
            <person name="Ay H."/>
            <person name="Saygin H."/>
        </authorList>
    </citation>
    <scope>NUCLEOTIDE SEQUENCE [LARGE SCALE GENOMIC DNA]</scope>
    <source>
        <strain evidence="3 4">H3C3</strain>
    </source>
</reference>
<feature type="domain" description="PucR C-terminal helix-turn-helix" evidence="2">
    <location>
        <begin position="465"/>
        <end position="523"/>
    </location>
</feature>
<dbReference type="AlphaFoldDB" id="A0A4R5BTW3"/>
<dbReference type="Pfam" id="PF07905">
    <property type="entry name" value="PucR"/>
    <property type="match status" value="1"/>
</dbReference>
<dbReference type="InterPro" id="IPR042070">
    <property type="entry name" value="PucR_C-HTH_sf"/>
</dbReference>
<gene>
    <name evidence="3" type="ORF">E1298_13000</name>
</gene>
<evidence type="ECO:0000259" key="2">
    <source>
        <dbReference type="Pfam" id="PF13556"/>
    </source>
</evidence>
<organism evidence="3 4">
    <name type="scientific">Actinomadura rubrisoli</name>
    <dbReference type="NCBI Taxonomy" id="2530368"/>
    <lineage>
        <taxon>Bacteria</taxon>
        <taxon>Bacillati</taxon>
        <taxon>Actinomycetota</taxon>
        <taxon>Actinomycetes</taxon>
        <taxon>Streptosporangiales</taxon>
        <taxon>Thermomonosporaceae</taxon>
        <taxon>Actinomadura</taxon>
    </lineage>
</organism>
<dbReference type="InterPro" id="IPR025736">
    <property type="entry name" value="PucR_C-HTH_dom"/>
</dbReference>
<dbReference type="OrthoDB" id="3170447at2"/>
<evidence type="ECO:0000259" key="1">
    <source>
        <dbReference type="Pfam" id="PF07905"/>
    </source>
</evidence>
<evidence type="ECO:0000313" key="3">
    <source>
        <dbReference type="EMBL" id="TDD90508.1"/>
    </source>
</evidence>
<dbReference type="InterPro" id="IPR051448">
    <property type="entry name" value="CdaR-like_regulators"/>
</dbReference>
<dbReference type="PANTHER" id="PTHR33744">
    <property type="entry name" value="CARBOHYDRATE DIACID REGULATOR"/>
    <property type="match status" value="1"/>
</dbReference>
<feature type="domain" description="Purine catabolism PurC-like" evidence="1">
    <location>
        <begin position="6"/>
        <end position="121"/>
    </location>
</feature>
<accession>A0A4R5BTW3</accession>
<dbReference type="Gene3D" id="1.10.10.2840">
    <property type="entry name" value="PucR C-terminal helix-turn-helix domain"/>
    <property type="match status" value="1"/>
</dbReference>
<dbReference type="Proteomes" id="UP000294513">
    <property type="component" value="Unassembled WGS sequence"/>
</dbReference>
<keyword evidence="4" id="KW-1185">Reference proteome</keyword>
<evidence type="ECO:0000313" key="4">
    <source>
        <dbReference type="Proteomes" id="UP000294513"/>
    </source>
</evidence>
<protein>
    <submittedName>
        <fullName evidence="3">PucR family transcriptional regulator</fullName>
    </submittedName>
</protein>
<dbReference type="PANTHER" id="PTHR33744:SF17">
    <property type="entry name" value="CONSERVED PROTEIN"/>
    <property type="match status" value="1"/>
</dbReference>
<sequence length="524" mass="56277">MKLRSLLAMPELRLELVTGEEELDRTIRWVVTTDLLEPGRYLRGRELVLTGLVWWSAPADSETFVGALAKAGVSGLAAWDLARGAIPGDLVEACARHRVPLFKASEDVAFATITEQVVRHLSGARAADLTAVLDRHRRLVAGTGEGAGLGAVLDLVGRDLGMRCWVLTPTGRVVAGPQPPPAGARLARAFLTAPRLPHHLPAAGVSLFPVAEDTTSRVADWFLACEGDAKDWPAERRALTTELAAIVALERARLDGRLSVEGRLAQELVRLVVSAAAAEEIVPRLELTGLDPGAAYIAVAASSPGTGRGTLRPGELRTVLGEVMPVPRPAVGLLEDEAIALVPVERDAGQDVADEIQRALTALAPGLAGSGLAVGVSDVVAAGELRGAVEEARYARRLADGRLSQPDAGGPSGAKHDGPVCVVRHDELATHVLLLASVPDDVRHMFKVRLLDPLRTYDEVHRADLIRTLETFLQNSGSWTRCAEQLHLHVNSVRYRIQRIEDLTGRDLSRLEDRVDFFLALRLG</sequence>